<dbReference type="Proteomes" id="UP001159405">
    <property type="component" value="Unassembled WGS sequence"/>
</dbReference>
<evidence type="ECO:0000313" key="1">
    <source>
        <dbReference type="EMBL" id="CAH3133630.1"/>
    </source>
</evidence>
<evidence type="ECO:0000313" key="2">
    <source>
        <dbReference type="Proteomes" id="UP001159405"/>
    </source>
</evidence>
<proteinExistence type="predicted"/>
<comment type="caution">
    <text evidence="1">The sequence shown here is derived from an EMBL/GenBank/DDBJ whole genome shotgun (WGS) entry which is preliminary data.</text>
</comment>
<dbReference type="Gene3D" id="3.30.70.1820">
    <property type="entry name" value="L1 transposable element, RRM domain"/>
    <property type="match status" value="1"/>
</dbReference>
<protein>
    <submittedName>
        <fullName evidence="1">Uncharacterized protein</fullName>
    </submittedName>
</protein>
<dbReference type="EMBL" id="CALNXK010000053">
    <property type="protein sequence ID" value="CAH3133630.1"/>
    <property type="molecule type" value="Genomic_DNA"/>
</dbReference>
<dbReference type="InterPro" id="IPR004244">
    <property type="entry name" value="Transposase_22"/>
</dbReference>
<dbReference type="PANTHER" id="PTHR11505">
    <property type="entry name" value="L1 TRANSPOSABLE ELEMENT-RELATED"/>
    <property type="match status" value="1"/>
</dbReference>
<organism evidence="1 2">
    <name type="scientific">Porites lobata</name>
    <dbReference type="NCBI Taxonomy" id="104759"/>
    <lineage>
        <taxon>Eukaryota</taxon>
        <taxon>Metazoa</taxon>
        <taxon>Cnidaria</taxon>
        <taxon>Anthozoa</taxon>
        <taxon>Hexacorallia</taxon>
        <taxon>Scleractinia</taxon>
        <taxon>Fungiina</taxon>
        <taxon>Poritidae</taxon>
        <taxon>Porites</taxon>
    </lineage>
</organism>
<keyword evidence="2" id="KW-1185">Reference proteome</keyword>
<accession>A0ABN8P4K5</accession>
<sequence length="258" mass="29413">MPNKSKSSSKSSSAEAVEGCEDAEFASVSIRELLQLQERMFKNFVESIAASLTKRVDDLVGKVSDLKASLEFSQKDIENHKTQINLFDMNLQSAFEEITKLQTPGAKQLERATYLENTSEYGTLTKKGIVEESGESWESTDVKVKEMCTEELQMESPPAIERVHRTEKDKKPDGTPKPRTVVCKLYDWKEREAILKAARRNKPHGIHIYKDLAEETMVKRRELLPKLKYVKEEGKIAYFSYDKLIIKDRPTSAIYSPG</sequence>
<gene>
    <name evidence="1" type="ORF">PLOB_00036937</name>
</gene>
<reference evidence="1 2" key="1">
    <citation type="submission" date="2022-05" db="EMBL/GenBank/DDBJ databases">
        <authorList>
            <consortium name="Genoscope - CEA"/>
            <person name="William W."/>
        </authorList>
    </citation>
    <scope>NUCLEOTIDE SEQUENCE [LARGE SCALE GENOMIC DNA]</scope>
</reference>
<name>A0ABN8P4K5_9CNID</name>